<protein>
    <submittedName>
        <fullName evidence="2">Alpha/beta hydrolase</fullName>
    </submittedName>
</protein>
<reference evidence="3 6" key="2">
    <citation type="submission" date="2018-04" db="EMBL/GenBank/DDBJ databases">
        <title>Whole genome sequence comparison of clinical and drinking water Legionella pneumophila isolates.</title>
        <authorList>
            <person name="Garner E."/>
        </authorList>
    </citation>
    <scope>NUCLEOTIDE SEQUENCE [LARGE SCALE GENOMIC DNA]</scope>
    <source>
        <strain evidence="3 6">WH02</strain>
    </source>
</reference>
<keyword evidence="4" id="KW-1185">Reference proteome</keyword>
<dbReference type="Proteomes" id="UP000306421">
    <property type="component" value="Unassembled WGS sequence"/>
</dbReference>
<dbReference type="OrthoDB" id="5648135at2"/>
<sequence>MLGKFCRLFAQKQPVSYTGVLTHTFYWLTSPANDLVYKNPNYKPVEGQAGVAIYCVHGTADRPAAFTRIAERLIEQGLPEEVESIHLVSFEGRGKGLSIDDFSSQLIEKIKINKHTRVMLMGHSRGGLVVTKAAEDMAEKGDIAPLLCIGICAPYSGSYLALPPLSWFSSSVSEMELDSPFLDELNKKLATSTIPYHFVEALEDGIVPVEYGYAKSYLKDHPNALSRYARHGHLSIMSSHVLVEEMGRLMKEVLNPLPIKKGGEVAITRHESWGGPLIEDYEPPKAVLGS</sequence>
<reference evidence="1 4" key="1">
    <citation type="submission" date="2018-04" db="EMBL/GenBank/DDBJ databases">
        <title>Whole genome sequence comparison of clinical and drinking water Legionella pneumophila isolates associated with the Flint Water Crisis.</title>
        <authorList>
            <person name="Garner E."/>
            <person name="Brown C."/>
            <person name="Schwake O."/>
            <person name="Coil D."/>
            <person name="Jospin G."/>
            <person name="Eisen J."/>
            <person name="Edwards M."/>
            <person name="Pruden A."/>
        </authorList>
    </citation>
    <scope>NUCLEOTIDE SEQUENCE [LARGE SCALE GENOMIC DNA]</scope>
    <source>
        <strain evidence="1 4">Genessee03</strain>
    </source>
</reference>
<dbReference type="EMBL" id="QZWB01000005">
    <property type="protein sequence ID" value="RJT47816.1"/>
    <property type="molecule type" value="Genomic_DNA"/>
</dbReference>
<reference evidence="2 5" key="3">
    <citation type="submission" date="2018-09" db="EMBL/GenBank/DDBJ databases">
        <title>Draft genome sequences of Legionella taurinensis isolated from water samples.</title>
        <authorList>
            <person name="Chakeri A."/>
            <person name="Allerberger F."/>
            <person name="Kundi M."/>
            <person name="Ruppitsch W."/>
            <person name="Schmid D."/>
        </authorList>
    </citation>
    <scope>NUCLEOTIDE SEQUENCE [LARGE SCALE GENOMIC DNA]</scope>
    <source>
        <strain evidence="2 5">4570-18-6</strain>
    </source>
</reference>
<dbReference type="Proteomes" id="UP000270757">
    <property type="component" value="Unassembled WGS sequence"/>
</dbReference>
<dbReference type="GO" id="GO:0016787">
    <property type="term" value="F:hydrolase activity"/>
    <property type="evidence" value="ECO:0007669"/>
    <property type="project" value="UniProtKB-KW"/>
</dbReference>
<evidence type="ECO:0000313" key="4">
    <source>
        <dbReference type="Proteomes" id="UP000251035"/>
    </source>
</evidence>
<proteinExistence type="predicted"/>
<dbReference type="AlphaFoldDB" id="A0A3A5L4X6"/>
<dbReference type="Proteomes" id="UP000251035">
    <property type="component" value="Unassembled WGS sequence"/>
</dbReference>
<evidence type="ECO:0000313" key="6">
    <source>
        <dbReference type="Proteomes" id="UP000306421"/>
    </source>
</evidence>
<evidence type="ECO:0000313" key="3">
    <source>
        <dbReference type="EMBL" id="TID41690.1"/>
    </source>
</evidence>
<dbReference type="EMBL" id="QFGG01000008">
    <property type="protein sequence ID" value="TID41690.1"/>
    <property type="molecule type" value="Genomic_DNA"/>
</dbReference>
<accession>A0A3A5L4X6</accession>
<evidence type="ECO:0000313" key="1">
    <source>
        <dbReference type="EMBL" id="PUT46758.1"/>
    </source>
</evidence>
<comment type="caution">
    <text evidence="2">The sequence shown here is derived from an EMBL/GenBank/DDBJ whole genome shotgun (WGS) entry which is preliminary data.</text>
</comment>
<evidence type="ECO:0000313" key="5">
    <source>
        <dbReference type="Proteomes" id="UP000270757"/>
    </source>
</evidence>
<dbReference type="GeneID" id="48946941"/>
<dbReference type="RefSeq" id="WP_108293477.1">
    <property type="nucleotide sequence ID" value="NZ_CAAAIR010000006.1"/>
</dbReference>
<dbReference type="SUPFAM" id="SSF53474">
    <property type="entry name" value="alpha/beta-Hydrolases"/>
    <property type="match status" value="1"/>
</dbReference>
<gene>
    <name evidence="2" type="ORF">D6J04_06690</name>
    <name evidence="1" type="ORF">DB745_09505</name>
    <name evidence="3" type="ORF">DIZ81_09500</name>
</gene>
<dbReference type="EMBL" id="QCXM01000009">
    <property type="protein sequence ID" value="PUT46758.1"/>
    <property type="molecule type" value="Genomic_DNA"/>
</dbReference>
<keyword evidence="2" id="KW-0378">Hydrolase</keyword>
<dbReference type="InterPro" id="IPR029058">
    <property type="entry name" value="AB_hydrolase_fold"/>
</dbReference>
<organism evidence="2 5">
    <name type="scientific">Legionella taurinensis</name>
    <dbReference type="NCBI Taxonomy" id="70611"/>
    <lineage>
        <taxon>Bacteria</taxon>
        <taxon>Pseudomonadati</taxon>
        <taxon>Pseudomonadota</taxon>
        <taxon>Gammaproteobacteria</taxon>
        <taxon>Legionellales</taxon>
        <taxon>Legionellaceae</taxon>
        <taxon>Legionella</taxon>
    </lineage>
</organism>
<dbReference type="Gene3D" id="3.40.50.1820">
    <property type="entry name" value="alpha/beta hydrolase"/>
    <property type="match status" value="1"/>
</dbReference>
<evidence type="ECO:0000313" key="2">
    <source>
        <dbReference type="EMBL" id="RJT47816.1"/>
    </source>
</evidence>
<name>A0A3A5L4X6_9GAMM</name>